<feature type="domain" description="ABC transmembrane type-1" evidence="9">
    <location>
        <begin position="96"/>
        <end position="314"/>
    </location>
</feature>
<evidence type="ECO:0000256" key="2">
    <source>
        <dbReference type="ARBA" id="ARBA00022448"/>
    </source>
</evidence>
<feature type="region of interest" description="Disordered" evidence="8">
    <location>
        <begin position="1"/>
        <end position="22"/>
    </location>
</feature>
<organism evidence="10 11">
    <name type="scientific">Dactylosporangium sucinum</name>
    <dbReference type="NCBI Taxonomy" id="1424081"/>
    <lineage>
        <taxon>Bacteria</taxon>
        <taxon>Bacillati</taxon>
        <taxon>Actinomycetota</taxon>
        <taxon>Actinomycetes</taxon>
        <taxon>Micromonosporales</taxon>
        <taxon>Micromonosporaceae</taxon>
        <taxon>Dactylosporangium</taxon>
    </lineage>
</organism>
<keyword evidence="2 7" id="KW-0813">Transport</keyword>
<comment type="similarity">
    <text evidence="7">Belongs to the binding-protein-dependent transport system permease family.</text>
</comment>
<dbReference type="PANTHER" id="PTHR30193">
    <property type="entry name" value="ABC TRANSPORTER PERMEASE PROTEIN"/>
    <property type="match status" value="1"/>
</dbReference>
<sequence length="322" mass="35280">MAVETIAKGPSPTRRAPSPRRRRRYRPADVAWGAAFVAPAVVLFAVMGAYTIGYGFSLSFATWNGFTPTWRWVGLQNYADLLWADPRYAPRVHDAARNTLWVMIAVPLLTVAVSFPLAVLLNSVRRLKGLLRSVYFLPQVTSGIAVYFAWMYVLQPDGAINLLLRSVGLGSLQQPQGFLGNPSTALPTLIVITVWSSVPIAMMLYLAGLQTIDPNLVEAARVDGAGAWHATRHVVWPLLRPITAIVVLLSVRDSLQGFQTFLIMTNGGPGNHTNVLGLETYKLAFLSQLDPTLGLSSALGWLLFLAALILAFVNLRAMRRLT</sequence>
<evidence type="ECO:0000256" key="5">
    <source>
        <dbReference type="ARBA" id="ARBA00022989"/>
    </source>
</evidence>
<reference evidence="10" key="1">
    <citation type="journal article" date="2014" name="Int. J. Syst. Evol. Microbiol.">
        <title>Complete genome sequence of Corynebacterium casei LMG S-19264T (=DSM 44701T), isolated from a smear-ripened cheese.</title>
        <authorList>
            <consortium name="US DOE Joint Genome Institute (JGI-PGF)"/>
            <person name="Walter F."/>
            <person name="Albersmeier A."/>
            <person name="Kalinowski J."/>
            <person name="Ruckert C."/>
        </authorList>
    </citation>
    <scope>NUCLEOTIDE SEQUENCE</scope>
    <source>
        <strain evidence="10">JCM 19831</strain>
    </source>
</reference>
<evidence type="ECO:0000256" key="6">
    <source>
        <dbReference type="ARBA" id="ARBA00023136"/>
    </source>
</evidence>
<evidence type="ECO:0000313" key="11">
    <source>
        <dbReference type="Proteomes" id="UP000642070"/>
    </source>
</evidence>
<dbReference type="AlphaFoldDB" id="A0A917TYU3"/>
<feature type="transmembrane region" description="Helical" evidence="7">
    <location>
        <begin position="293"/>
        <end position="315"/>
    </location>
</feature>
<dbReference type="GO" id="GO:0005886">
    <property type="term" value="C:plasma membrane"/>
    <property type="evidence" value="ECO:0007669"/>
    <property type="project" value="UniProtKB-SubCell"/>
</dbReference>
<evidence type="ECO:0000256" key="3">
    <source>
        <dbReference type="ARBA" id="ARBA00022475"/>
    </source>
</evidence>
<dbReference type="CDD" id="cd06261">
    <property type="entry name" value="TM_PBP2"/>
    <property type="match status" value="1"/>
</dbReference>
<name>A0A917TYU3_9ACTN</name>
<evidence type="ECO:0000256" key="1">
    <source>
        <dbReference type="ARBA" id="ARBA00004651"/>
    </source>
</evidence>
<evidence type="ECO:0000256" key="7">
    <source>
        <dbReference type="RuleBase" id="RU363032"/>
    </source>
</evidence>
<comment type="subcellular location">
    <subcellularLocation>
        <location evidence="1 7">Cell membrane</location>
        <topology evidence="1 7">Multi-pass membrane protein</topology>
    </subcellularLocation>
</comment>
<evidence type="ECO:0000256" key="4">
    <source>
        <dbReference type="ARBA" id="ARBA00022692"/>
    </source>
</evidence>
<dbReference type="Pfam" id="PF00528">
    <property type="entry name" value="BPD_transp_1"/>
    <property type="match status" value="1"/>
</dbReference>
<feature type="transmembrane region" description="Helical" evidence="7">
    <location>
        <begin position="133"/>
        <end position="153"/>
    </location>
</feature>
<feature type="transmembrane region" description="Helical" evidence="7">
    <location>
        <begin position="234"/>
        <end position="251"/>
    </location>
</feature>
<feature type="transmembrane region" description="Helical" evidence="7">
    <location>
        <begin position="100"/>
        <end position="121"/>
    </location>
</feature>
<protein>
    <submittedName>
        <fullName evidence="10">ABC transporter permease</fullName>
    </submittedName>
</protein>
<accession>A0A917TYU3</accession>
<feature type="transmembrane region" description="Helical" evidence="7">
    <location>
        <begin position="30"/>
        <end position="52"/>
    </location>
</feature>
<evidence type="ECO:0000256" key="8">
    <source>
        <dbReference type="SAM" id="MobiDB-lite"/>
    </source>
</evidence>
<dbReference type="RefSeq" id="WP_190252650.1">
    <property type="nucleotide sequence ID" value="NZ_BMPI01000027.1"/>
</dbReference>
<comment type="caution">
    <text evidence="10">The sequence shown here is derived from an EMBL/GenBank/DDBJ whole genome shotgun (WGS) entry which is preliminary data.</text>
</comment>
<dbReference type="Gene3D" id="1.10.3720.10">
    <property type="entry name" value="MetI-like"/>
    <property type="match status" value="1"/>
</dbReference>
<gene>
    <name evidence="10" type="ORF">GCM10007977_053010</name>
</gene>
<keyword evidence="6 7" id="KW-0472">Membrane</keyword>
<dbReference type="SUPFAM" id="SSF161098">
    <property type="entry name" value="MetI-like"/>
    <property type="match status" value="1"/>
</dbReference>
<dbReference type="PROSITE" id="PS50928">
    <property type="entry name" value="ABC_TM1"/>
    <property type="match status" value="1"/>
</dbReference>
<dbReference type="GO" id="GO:0055085">
    <property type="term" value="P:transmembrane transport"/>
    <property type="evidence" value="ECO:0007669"/>
    <property type="project" value="InterPro"/>
</dbReference>
<dbReference type="InterPro" id="IPR035906">
    <property type="entry name" value="MetI-like_sf"/>
</dbReference>
<proteinExistence type="inferred from homology"/>
<dbReference type="InterPro" id="IPR051393">
    <property type="entry name" value="ABC_transporter_permease"/>
</dbReference>
<dbReference type="InterPro" id="IPR000515">
    <property type="entry name" value="MetI-like"/>
</dbReference>
<keyword evidence="5 7" id="KW-1133">Transmembrane helix</keyword>
<dbReference type="PANTHER" id="PTHR30193:SF37">
    <property type="entry name" value="INNER MEMBRANE ABC TRANSPORTER PERMEASE PROTEIN YCJO"/>
    <property type="match status" value="1"/>
</dbReference>
<dbReference type="EMBL" id="BMPI01000027">
    <property type="protein sequence ID" value="GGM44819.1"/>
    <property type="molecule type" value="Genomic_DNA"/>
</dbReference>
<keyword evidence="4 7" id="KW-0812">Transmembrane</keyword>
<dbReference type="Proteomes" id="UP000642070">
    <property type="component" value="Unassembled WGS sequence"/>
</dbReference>
<keyword evidence="11" id="KW-1185">Reference proteome</keyword>
<feature type="transmembrane region" description="Helical" evidence="7">
    <location>
        <begin position="185"/>
        <end position="206"/>
    </location>
</feature>
<keyword evidence="3" id="KW-1003">Cell membrane</keyword>
<evidence type="ECO:0000313" key="10">
    <source>
        <dbReference type="EMBL" id="GGM44819.1"/>
    </source>
</evidence>
<reference evidence="10" key="2">
    <citation type="submission" date="2020-09" db="EMBL/GenBank/DDBJ databases">
        <authorList>
            <person name="Sun Q."/>
            <person name="Ohkuma M."/>
        </authorList>
    </citation>
    <scope>NUCLEOTIDE SEQUENCE</scope>
    <source>
        <strain evidence="10">JCM 19831</strain>
    </source>
</reference>
<evidence type="ECO:0000259" key="9">
    <source>
        <dbReference type="PROSITE" id="PS50928"/>
    </source>
</evidence>